<dbReference type="Pfam" id="PF01266">
    <property type="entry name" value="DAO"/>
    <property type="match status" value="1"/>
</dbReference>
<accession>X1N2I6</accession>
<dbReference type="GO" id="GO:0047545">
    <property type="term" value="F:(S)-2-hydroxyglutarate dehydrogenase activity"/>
    <property type="evidence" value="ECO:0007669"/>
    <property type="project" value="TreeGrafter"/>
</dbReference>
<keyword evidence="4" id="KW-0560">Oxidoreductase</keyword>
<dbReference type="PANTHER" id="PTHR43104">
    <property type="entry name" value="L-2-HYDROXYGLUTARATE DEHYDROGENASE, MITOCHONDRIAL"/>
    <property type="match status" value="1"/>
</dbReference>
<keyword evidence="2" id="KW-0285">Flavoprotein</keyword>
<sequence>GVELRMLSQKEMKQLEPNMRGVRALLSPSTGILDSQALMRYFLDKARSNGAQIAYETKVIGIDKIPDGYRVNVEDSQGNFSFTTKVLINCAGLNSDKVAGMAGIDIDEASYRLRFCKGEYYSVNNRKSGLLNRLIYPVPTTTGLGAHVCFDVSGRMRIGPLYYYVDEVDYKIDDSRKKALCQSAIMAALPFIEPHDLEPEMAGVKASPQGKDEGFRDFIINHECNMALPGFINLIGIDSPGLTSAPAIAKYVGTLVDETLRNY</sequence>
<dbReference type="InterPro" id="IPR006076">
    <property type="entry name" value="FAD-dep_OxRdtase"/>
</dbReference>
<organism evidence="7">
    <name type="scientific">marine sediment metagenome</name>
    <dbReference type="NCBI Taxonomy" id="412755"/>
    <lineage>
        <taxon>unclassified sequences</taxon>
        <taxon>metagenomes</taxon>
        <taxon>ecological metagenomes</taxon>
    </lineage>
</organism>
<evidence type="ECO:0000259" key="6">
    <source>
        <dbReference type="Pfam" id="PF01266"/>
    </source>
</evidence>
<evidence type="ECO:0000313" key="7">
    <source>
        <dbReference type="EMBL" id="GAI38237.1"/>
    </source>
</evidence>
<proteinExistence type="inferred from homology"/>
<evidence type="ECO:0000256" key="2">
    <source>
        <dbReference type="ARBA" id="ARBA00022630"/>
    </source>
</evidence>
<comment type="similarity">
    <text evidence="5">Belongs to the L2HGDH family.</text>
</comment>
<comment type="caution">
    <text evidence="7">The sequence shown here is derived from an EMBL/GenBank/DDBJ whole genome shotgun (WGS) entry which is preliminary data.</text>
</comment>
<gene>
    <name evidence="7" type="ORF">S06H3_42381</name>
</gene>
<dbReference type="PANTHER" id="PTHR43104:SF4">
    <property type="entry name" value="L-2-HYDROXYGLUTARATE DEHYDROGENASE, MITOCHONDRIAL"/>
    <property type="match status" value="1"/>
</dbReference>
<feature type="domain" description="FAD dependent oxidoreductase" evidence="6">
    <location>
        <begin position="1"/>
        <end position="252"/>
    </location>
</feature>
<comment type="cofactor">
    <cofactor evidence="1">
        <name>FAD</name>
        <dbReference type="ChEBI" id="CHEBI:57692"/>
    </cofactor>
</comment>
<feature type="non-terminal residue" evidence="7">
    <location>
        <position position="1"/>
    </location>
</feature>
<dbReference type="InterPro" id="IPR036188">
    <property type="entry name" value="FAD/NAD-bd_sf"/>
</dbReference>
<evidence type="ECO:0000256" key="3">
    <source>
        <dbReference type="ARBA" id="ARBA00022827"/>
    </source>
</evidence>
<dbReference type="Gene3D" id="3.50.50.60">
    <property type="entry name" value="FAD/NAD(P)-binding domain"/>
    <property type="match status" value="2"/>
</dbReference>
<evidence type="ECO:0000256" key="5">
    <source>
        <dbReference type="ARBA" id="ARBA00037941"/>
    </source>
</evidence>
<evidence type="ECO:0000256" key="1">
    <source>
        <dbReference type="ARBA" id="ARBA00001974"/>
    </source>
</evidence>
<dbReference type="SUPFAM" id="SSF51905">
    <property type="entry name" value="FAD/NAD(P)-binding domain"/>
    <property type="match status" value="1"/>
</dbReference>
<dbReference type="AlphaFoldDB" id="X1N2I6"/>
<evidence type="ECO:0000256" key="4">
    <source>
        <dbReference type="ARBA" id="ARBA00023002"/>
    </source>
</evidence>
<reference evidence="7" key="1">
    <citation type="journal article" date="2014" name="Front. Microbiol.">
        <title>High frequency of phylogenetically diverse reductive dehalogenase-homologous genes in deep subseafloor sedimentary metagenomes.</title>
        <authorList>
            <person name="Kawai M."/>
            <person name="Futagami T."/>
            <person name="Toyoda A."/>
            <person name="Takaki Y."/>
            <person name="Nishi S."/>
            <person name="Hori S."/>
            <person name="Arai W."/>
            <person name="Tsubouchi T."/>
            <person name="Morono Y."/>
            <person name="Uchiyama I."/>
            <person name="Ito T."/>
            <person name="Fujiyama A."/>
            <person name="Inagaki F."/>
            <person name="Takami H."/>
        </authorList>
    </citation>
    <scope>NUCLEOTIDE SEQUENCE</scope>
    <source>
        <strain evidence="7">Expedition CK06-06</strain>
    </source>
</reference>
<name>X1N2I6_9ZZZZ</name>
<feature type="non-terminal residue" evidence="7">
    <location>
        <position position="263"/>
    </location>
</feature>
<keyword evidence="3" id="KW-0274">FAD</keyword>
<protein>
    <recommendedName>
        <fullName evidence="6">FAD dependent oxidoreductase domain-containing protein</fullName>
    </recommendedName>
</protein>
<dbReference type="EMBL" id="BARV01026202">
    <property type="protein sequence ID" value="GAI38237.1"/>
    <property type="molecule type" value="Genomic_DNA"/>
</dbReference>